<evidence type="ECO:0000256" key="11">
    <source>
        <dbReference type="SAM" id="Coils"/>
    </source>
</evidence>
<dbReference type="Pfam" id="PF03895">
    <property type="entry name" value="YadA_anchor"/>
    <property type="match status" value="1"/>
</dbReference>
<dbReference type="Gene3D" id="4.10.80.270">
    <property type="match status" value="5"/>
</dbReference>
<dbReference type="GO" id="GO:0009986">
    <property type="term" value="C:cell surface"/>
    <property type="evidence" value="ECO:0007669"/>
    <property type="project" value="UniProtKB-SubCell"/>
</dbReference>
<feature type="domain" description="Trimeric autotransporter adhesin YadA-like stalk" evidence="15">
    <location>
        <begin position="4298"/>
        <end position="4332"/>
    </location>
</feature>
<feature type="domain" description="Trimeric autotransporter adhesin YadA-like stalk" evidence="15">
    <location>
        <begin position="3080"/>
        <end position="3114"/>
    </location>
</feature>
<dbReference type="InterPro" id="IPR008640">
    <property type="entry name" value="Adhesin_Head_dom"/>
</dbReference>
<feature type="domain" description="Trimeric autotransporter adhesin YadA-like head" evidence="14">
    <location>
        <begin position="320"/>
        <end position="346"/>
    </location>
</feature>
<evidence type="ECO:0000256" key="3">
    <source>
        <dbReference type="ARBA" id="ARBA00005848"/>
    </source>
</evidence>
<feature type="domain" description="Trimeric autotransporter adhesin YadA-like stalk" evidence="15">
    <location>
        <begin position="1388"/>
        <end position="1422"/>
    </location>
</feature>
<feature type="domain" description="Trimeric autotransporter adhesin YadA-like stalk" evidence="15">
    <location>
        <begin position="2183"/>
        <end position="2217"/>
    </location>
</feature>
<dbReference type="Pfam" id="PF05662">
    <property type="entry name" value="YadA_stalk"/>
    <property type="match status" value="29"/>
</dbReference>
<accession>A0A5B9CWN6</accession>
<evidence type="ECO:0000259" key="13">
    <source>
        <dbReference type="Pfam" id="PF03895"/>
    </source>
</evidence>
<feature type="domain" description="Trimeric autotransporter adhesin YadA-like stalk" evidence="15">
    <location>
        <begin position="1633"/>
        <end position="1669"/>
    </location>
</feature>
<feature type="domain" description="Trimeric autotransporter adhesin YadA-like stalk" evidence="15">
    <location>
        <begin position="2638"/>
        <end position="2672"/>
    </location>
</feature>
<dbReference type="GO" id="GO:0015031">
    <property type="term" value="P:protein transport"/>
    <property type="evidence" value="ECO:0007669"/>
    <property type="project" value="UniProtKB-KW"/>
</dbReference>
<dbReference type="InterPro" id="IPR011049">
    <property type="entry name" value="Serralysin-like_metalloprot_C"/>
</dbReference>
<dbReference type="Gene3D" id="2.150.10.10">
    <property type="entry name" value="Serralysin-like metalloprotease, C-terminal"/>
    <property type="match status" value="2"/>
</dbReference>
<evidence type="ECO:0000313" key="16">
    <source>
        <dbReference type="EMBL" id="QEE08460.1"/>
    </source>
</evidence>
<feature type="domain" description="Trimeric autotransporter adhesin YadA-like stalk" evidence="15">
    <location>
        <begin position="2030"/>
        <end position="2070"/>
    </location>
</feature>
<dbReference type="Gene3D" id="3.30.1300.30">
    <property type="entry name" value="GSPII I/J protein-like"/>
    <property type="match status" value="1"/>
</dbReference>
<feature type="domain" description="Trimeric autotransporter adhesin YadA-like head" evidence="14">
    <location>
        <begin position="292"/>
        <end position="318"/>
    </location>
</feature>
<dbReference type="Gene3D" id="6.10.250.2030">
    <property type="match status" value="14"/>
</dbReference>
<keyword evidence="9" id="KW-0472">Membrane</keyword>
<organism evidence="16 17">
    <name type="scientific">Bartonella kosoyi</name>
    <dbReference type="NCBI Taxonomy" id="2133959"/>
    <lineage>
        <taxon>Bacteria</taxon>
        <taxon>Pseudomonadati</taxon>
        <taxon>Pseudomonadota</taxon>
        <taxon>Alphaproteobacteria</taxon>
        <taxon>Hyphomicrobiales</taxon>
        <taxon>Bartonellaceae</taxon>
        <taxon>Bartonella</taxon>
    </lineage>
</organism>
<dbReference type="KEGG" id="bky:D1093_02095"/>
<feature type="domain" description="Trimeric autotransporter adhesin YadA-like stalk" evidence="15">
    <location>
        <begin position="1514"/>
        <end position="1542"/>
    </location>
</feature>
<dbReference type="NCBIfam" id="NF033870">
    <property type="entry name" value="VOMP_auto_Cterm"/>
    <property type="match status" value="1"/>
</dbReference>
<feature type="domain" description="Trimeric autotransporter adhesin YadA-like stalk" evidence="15">
    <location>
        <begin position="1267"/>
        <end position="1295"/>
    </location>
</feature>
<evidence type="ECO:0000259" key="15">
    <source>
        <dbReference type="Pfam" id="PF05662"/>
    </source>
</evidence>
<proteinExistence type="inferred from homology"/>
<comment type="similarity">
    <text evidence="3">Belongs to the autotransporter-2 (AT-2) (TC 1.B.40) family.</text>
</comment>
<name>A0A5B9CWN6_9HYPH</name>
<feature type="coiled-coil region" evidence="11">
    <location>
        <begin position="1073"/>
        <end position="1100"/>
    </location>
</feature>
<keyword evidence="5" id="KW-1134">Transmembrane beta strand</keyword>
<feature type="domain" description="Trimeric autotransporter adhesin YadA-like head" evidence="14">
    <location>
        <begin position="168"/>
        <end position="191"/>
    </location>
</feature>
<keyword evidence="8" id="KW-0653">Protein transport</keyword>
<feature type="chain" id="PRO_5023052061" evidence="12">
    <location>
        <begin position="42"/>
        <end position="4531"/>
    </location>
</feature>
<dbReference type="Gene3D" id="6.10.250.2040">
    <property type="match status" value="3"/>
</dbReference>
<feature type="domain" description="Trimeric autotransporter adhesin YadA-like stalk" evidence="15">
    <location>
        <begin position="582"/>
        <end position="621"/>
    </location>
</feature>
<feature type="domain" description="Trimeric autotransporter adhesin YadA-like stalk" evidence="15">
    <location>
        <begin position="391"/>
        <end position="431"/>
    </location>
</feature>
<dbReference type="Pfam" id="PF05658">
    <property type="entry name" value="YadA_head"/>
    <property type="match status" value="5"/>
</dbReference>
<sequence>MKKLYATQRASTLKVFRFSFVKALSLATATTFLSNISPVFASNLAITGAKVLSQDNPNVNYSKGSHGSIVLSGDDDYCGADNVIGRGGTTKRGGKKITAEEEYRRFLEEVKFGNFSPYSHSDKQLVWTGNGQTSGNIGYMGGLTSGDANIMPEAFGVYSFATGCGSAAQGSYSTAFGANATALTGGSLAFGVASLAAGKVSIAVGVGSEAKGDSSVALGGLANAAGEISVAIGHKAQSTGKFAITMGDQAQATKEDSLAIGRMAHALGKSSTALGSEYNVKSEHGDNDYTTAQGDYSTALGAVSKALEYGSTAVGHRAYATQKEAVSIGFYSRAKADHAVALGADSIATVEAGVAGYSPFLQGVATDTTFTWKSTYGAVSVGDITNGKTRQIGGVAAGSANTDAVNVAQLKSLKMYVDKGWKLSVDGKNAKAVGIDNTVDFATGSNNLSITKGEKDNNIKFDLAKNITLDSVTAGKNIFDATGLKITDGPQITTAGINAGSKRITNVANGTDTTDAVNFGQLDKAKKEVQEQVEKQVQEVEKQIASNSFVKQDAVTQHITIGKDTGGDKIDITNNNKETRTLTGIKNGDISKDSKEAVTGSQLFETNQSVNTVSSNLQTAATDIAKSFGGGAGYKDGKWTDPTFTVKTVTDEGNEENATYHNVAEALTGVGTSITNVKNEITKEVNNTINTVKGDSLLWSADDQAFSAQHKNEGAKANSKITHLLDGNIASGSTDAITGNQLYSLGDKVATYFGGNARYENGVWTDPTFKIKRVKADGTEDEQNYTSVAAAFEGVGTAFTNIKNEMTNQINNAITNVQGDSLIKKDPKTNYITIGKEVAGGEINIANNANEARTLSGVKDAVKNNEAVNKGQFDKGIENVSKDITNKFNDFTQNITNITQQVQGDALLWSESENAFIAAHGKDDAKTNSKITHLLDGNIASDSTDAITGKQLYTLGDKVAQSFGGDARYENGEWTSPTFKIKTVNGEGEEKEETYKNVSEALTGVGTSITNVQNKVTEQINNVVSQVAANSFVQQDDTTKRITIGAKEEGSEINIANKNNEDRILSGVKEATKNNEAVNKAQLDTNIKKVEEKLAEAVGNVTQQVQGDALLWSNTDNAFVADHKKDGVKTKSKITHLSDGNIASGSTDAVTGGQLYSMNEQLATYLGGGAGYDEKGNWKAPSFKVKTVKADGNSEEKNYSNVSAAFEGVGTSITNVQNKITNEITNQINHLQSDDSAVVHYDKQKNGAIDYASVTFGGKDKTLTALHNIADGQIADKSHDAITGGQINSISQDVARFLGGGAAFSGGAFTQPTYKLSQVDANGKVNPTEFKDVGSAFSGLDENIKNVNDRIKEVSEGVAQDSLNWNEKENAFVAKHGDEKTNSKIKYLANGDINSSSSDAVAGSQLYSLGSNVAQSLGGGAGYENGKWIAPTFKVKTVKDDGASGEESYSNVAEALTGVGTSFTNIKNEITNQINHLQSDDSAVVHYDKKEKDEIDYTSVTFGKGKDSAAVGLHNVADGQIADKSHDAVTGGQINTLSQDVAHFLGGEATFKDGTFTGPTYKLSSVSEEGTVTDKSFTDVGSAFSGLDNNIKNVNDRIKEVSEGVAQDSLSWSKDDNAFSAQHGEGKERKASKITHVLDGNIASGSTDAVTGGQLYSMNNTLASYFGGGAEYKEGKWVSPNFKVNTVNVAGNKVEEKSYDNVSAAFEGVGSSFTNLHNEVTNAITDINNHINDVVSDSLVKQDADSKVIKIGAETGGTSINIANSGDAARTLTGVKAGALTETSTDAVNGSQLYSMNNTLASYFGGGAEYKGGKWVSPNFKVNTVSADGDKVEEKSYKTVAEAFAGVGSSFTNIHKELKNEINQVVGDSLVKQDEKTHVIAVGGEKSGTKVTFANTDGAARALTDVKAGELTEASTDAVNGSQLFATNQNVTTVTNDLKTVSDNTSKSLGGGADVLKGVSPTYTVQDKSYQSVADAFGGVDRSFTKLHEEITQNTNDVSENIKQNALLWSDEDHAFVATHGTDGDKKNSKITSLANGSVTEGSTDAINGSQLYETNQHVSTVSKTLDTAATDIAKSFGGGAKYESDQWIAPTFKVLQFSGDGKSSEETYNNVADAFAGVNSSFKGIHNEMTNAVTNINNQIDQVVSDSLVKKDATTNLITIGKEVAGTEVNIANKDQEARTLSGVKAAVNDNEAVNKGQLDKSLEQLSNSLQSDDSAVVLYDKKDNGETDYASVTFGKGQNAAPVALHNIADGQIADKSHDAVTGGQINTLSQDVAHFLGGEATFKDGTFTGPTYKLSSVSEEGTVTDKSFTDVGSAFSGLDNNIKNVNDRIKEVSEGVAQDSLSWSKDDNAFSAQHGEGKERKASKITHVLDGNIASGSTDAVTGGQLYSMNNTLASYFGGGAEYKEGKWVSPNFKVNTVNVAGNKVEEKSYDNVSAAFEGVGSSFTNLHNEVTNAITDINNHINDVVSDSLVKQDADSKVIKIGAETGGTSINIANSGDAARTLTGVKAGALTETSTDAVNGSQLYSMNNTLASYLGGGAGYDHEGKWSAPSFKVKKFDDNGKETEQEYTTVAEAFEGVNQSFTNIHNEVNEQINQVVGDSLVKQNEKTHVISVGGETNGTQVNFANSDGIERVLSGVKAGKLSANSTEAVNGSQLYSLGDNVAQYFGGGAEYKEGNWTGPSFKVKTVKDNGESEEQEYKNVAEALTGVGTSFTNIKNEITNQINHLQSDDSAVVHYDKNEKDEIDYTSVTLGKGKNSTAVGLHNVADGQIANGSHDAITGGQINTIGESIAKFLGGEASFKEGGLTQPTYKLSDVSTEGKVTDKTFTDVGSAFTGLDKNIKNVNDRIKEVSEGVAQDSLLWSNDHNAFVATHGEKKANSRITSLADGNIASGSTDAITGNQLYSLNSMISTYLGGGTKYENGVWTAPDFKVKQFNKDGHPEEQIYHNVADAFAGVSTSITDVHNEVNNQISQVVSDSLVKQAKETDPITIGKEVAGTEVNIANKDREDRTLSGIKAAEKDNEAVNKAQLDQSLEKLSHSLQSDDSAVVLYDKKENGETDYTNVTLGKGQKAAPVALHNVADGQIADKSHDAVTGGQINTISQDVAKFLGGDTSFEKGVFTGPSYKLSSVDTHGQVKSTEFKDVGSAFAGLDTNIKNVNDRIKEVSEGVAQDSLSWSQDDNAFSAQHGEGKDRTASKITHILDGNVTKGSTDAVNGSQLYSMNNTLASYLGGGAEYKEGSWVAPSFTVNTVNTAGDKVEEKSYDSVAAAFEGVGSSFTNLHNEVTNAVTDINNHINNVVSDSLVKQDAESKVIKIGAEKGGTSINIANSGDAARTLTGVKAGSLTEASTDAVNGSQLYSMNNTLAGYLGGGAEYKEGKWAAPSFKVHTVSSDGSKVEEQSYNTVAEAFAGVGSSFTNIHKELKNEINQVVGDSLVKQDEQTHVIAVGGEKSGTEVTFANTDGASRSLTGVKAGALTETSTDAVNGSQLFATNQNVTTVRNDLKTVSENTSKYLGGGADVLKGVAPTYTVQDKSYQSVAEAFSGVDRSFTQLHEEISKNTNEVSENIKQNALLWSESEKAFSAQHGEGKERTSSKITSLANGDITANSTDAVNGSQLYSMNNTLASYFGGGAKFENGQWISPSFKVNTVSADGSKVEEQSYDDVAKAFASVGTSFSNLHNEMTNAVTNINNQISQVVSDNLVKQDATTNLINIGKEVAGSEINIANKDQGDRTLSGVKAAENDNEAVNKAQLDQSLEQLSNSLQSDDSAVVLYDKKENGETDYTSVTLGKGSNAAPVALHNVADGQIAENSHDAVTGGQINTISQDVAKFLGGDTAFKDGTFTGPTYKLSQVDEKGEAHQAEFKDVGSAFTGLDTNIKNVNNHLTNVVQDFTQQITDITEEVKGDALLWSEDKEAFVATHGTDAEKKNSKITSLANGDITANSTDAVNGSQLYSMNNTLASYFGGGAKFENGQWISPSFKVNTVSADGSKVEEQSYDDVAKAFASVGTSFSNLHNELKNEISQVVSDSLVKQDEESKVIKIGAEKEGTEITIANSDGAVRSLSGVKAGTLSADSTEAVNGSQLYSMNQTLASYFGGGAKFENGQWISPSFKILSFNEDGSSEETSYNNVAAAFAGVNQSFTKLHHELSETVEQNALLWSDADESFVALHGKGSEKHNSKLSHLVDGDISAGSTEAITGNQLYHLNQTLAAYLGGGARYQGGQWTAPEFQITQFKSDGSSSESKSYDNVAGAFEGVNGSLSGINDRINNVAENVTSNSLSWNEELGGYDGRHDGKDSKITHVADGDISEGSKEVVNGGQLWETNQKVSAVENRVESIDQHVKDVESAVTNGAVNYDKDADGNKTNKVTLVGGNESDPVLIDNVAEGRIESGSKEAINGGQLHDYTEQQMKIVLEDAKKYTDDHITDIVNNGVSESKAYTDMKFETLNYAVEDVRKEARQAAAIGLAVSNLSYDDTPGKLSFSFGSGLWRSQSAFAIGAGYMSENGKIRSNVSATSAGGHWGVGAGFRITLN</sequence>
<gene>
    <name evidence="16" type="ORF">D1093_02095</name>
</gene>
<keyword evidence="7 12" id="KW-0732">Signal</keyword>
<feature type="domain" description="Trimeric autotransporter adhesin YadA-like stalk" evidence="15">
    <location>
        <begin position="2367"/>
        <end position="2403"/>
    </location>
</feature>
<dbReference type="InterPro" id="IPR005594">
    <property type="entry name" value="YadA_C"/>
</dbReference>
<dbReference type="GO" id="GO:0009279">
    <property type="term" value="C:cell outer membrane"/>
    <property type="evidence" value="ECO:0007669"/>
    <property type="project" value="UniProtKB-SubCell"/>
</dbReference>
<feature type="domain" description="Trimeric autotransporter adhesin YadA-like stalk" evidence="15">
    <location>
        <begin position="2248"/>
        <end position="2276"/>
    </location>
</feature>
<dbReference type="InterPro" id="IPR045584">
    <property type="entry name" value="Pilin-like"/>
</dbReference>
<feature type="domain" description="Trimeric autotransporter adhesin YadA-like stalk" evidence="15">
    <location>
        <begin position="3931"/>
        <end position="3971"/>
    </location>
</feature>
<feature type="domain" description="Trimeric autotransporter adhesin YadA-like stalk" evidence="15">
    <location>
        <begin position="3469"/>
        <end position="3511"/>
    </location>
</feature>
<feature type="domain" description="Trimeric autotransporter adhesin YadA-like stalk" evidence="15">
    <location>
        <begin position="3801"/>
        <end position="3830"/>
    </location>
</feature>
<evidence type="ECO:0000313" key="17">
    <source>
        <dbReference type="Proteomes" id="UP000321940"/>
    </source>
</evidence>
<feature type="domain" description="Trimeric autotransporter adhesin YadA-like stalk" evidence="15">
    <location>
        <begin position="503"/>
        <end position="531"/>
    </location>
</feature>
<feature type="domain" description="Trimeric autotransporter adhesin YadA-like stalk" evidence="15">
    <location>
        <begin position="930"/>
        <end position="967"/>
    </location>
</feature>
<feature type="domain" description="Trimeric autotransporter adhesin YadA-like stalk" evidence="15">
    <location>
        <begin position="720"/>
        <end position="758"/>
    </location>
</feature>
<feature type="signal peptide" evidence="12">
    <location>
        <begin position="1"/>
        <end position="41"/>
    </location>
</feature>
<dbReference type="RefSeq" id="WP_150222257.1">
    <property type="nucleotide sequence ID" value="NZ_CP031843.2"/>
</dbReference>
<feature type="domain" description="Trimeric autotransporter adhesin YadA-like stalk" evidence="15">
    <location>
        <begin position="2766"/>
        <end position="2794"/>
    </location>
</feature>
<feature type="domain" description="Trimeric autotransporter adhesin YadA-like stalk" evidence="15">
    <location>
        <begin position="3338"/>
        <end position="3372"/>
    </location>
</feature>
<keyword evidence="17" id="KW-1185">Reference proteome</keyword>
<evidence type="ECO:0000256" key="8">
    <source>
        <dbReference type="ARBA" id="ARBA00022927"/>
    </source>
</evidence>
<dbReference type="Proteomes" id="UP000321940">
    <property type="component" value="Chromosome"/>
</dbReference>
<feature type="domain" description="Trimeric autotransporter adhesin YadA-like stalk" evidence="15">
    <location>
        <begin position="2506"/>
        <end position="2541"/>
    </location>
</feature>
<evidence type="ECO:0000256" key="7">
    <source>
        <dbReference type="ARBA" id="ARBA00022729"/>
    </source>
</evidence>
<evidence type="ECO:0000256" key="10">
    <source>
        <dbReference type="ARBA" id="ARBA00023237"/>
    </source>
</evidence>
<keyword evidence="10" id="KW-0998">Cell outer membrane</keyword>
<evidence type="ECO:0000256" key="5">
    <source>
        <dbReference type="ARBA" id="ARBA00022452"/>
    </source>
</evidence>
<keyword evidence="4" id="KW-0813">Transport</keyword>
<evidence type="ECO:0000256" key="4">
    <source>
        <dbReference type="ARBA" id="ARBA00022448"/>
    </source>
</evidence>
<feature type="domain" description="Trimeric autotransporter adhesin YadA-like stalk" evidence="15">
    <location>
        <begin position="1772"/>
        <end position="1807"/>
    </location>
</feature>
<dbReference type="Gene3D" id="2.20.70.140">
    <property type="match status" value="1"/>
</dbReference>
<dbReference type="Gene3D" id="1.20.5.170">
    <property type="match status" value="25"/>
</dbReference>
<keyword evidence="6" id="KW-0812">Transmembrane</keyword>
<feature type="domain" description="Trimeric autotransporter adhesin YadA-like head" evidence="14">
    <location>
        <begin position="252"/>
        <end position="276"/>
    </location>
</feature>
<evidence type="ECO:0000256" key="9">
    <source>
        <dbReference type="ARBA" id="ARBA00023136"/>
    </source>
</evidence>
<dbReference type="Gene3D" id="6.20.50.100">
    <property type="match status" value="1"/>
</dbReference>
<dbReference type="InterPro" id="IPR008635">
    <property type="entry name" value="Coiled_stalk_dom"/>
</dbReference>
<comment type="subcellular location">
    <subcellularLocation>
        <location evidence="2">Cell outer membrane</location>
    </subcellularLocation>
    <subcellularLocation>
        <location evidence="1">Cell surface</location>
    </subcellularLocation>
</comment>
<feature type="domain" description="Trimeric autotransporter adhesin YadA-like stalk" evidence="15">
    <location>
        <begin position="3199"/>
        <end position="3234"/>
    </location>
</feature>
<feature type="domain" description="Trimeric autotransporter adhesin YadA-like stalk" evidence="15">
    <location>
        <begin position="4064"/>
        <end position="4102"/>
    </location>
</feature>
<dbReference type="Gene3D" id="6.10.250.2120">
    <property type="match status" value="1"/>
</dbReference>
<reference evidence="16 17" key="1">
    <citation type="journal article" date="2020" name="Int. J. Syst. Evol. Microbiol.">
        <title>Bartonella kosoyi sp. nov. and Bartonella krasnovii sp. nov., two novel species closely related to the zoonotic Bartonella elizabethae, isolated from black rats and wild desert rodent-fleas.</title>
        <authorList>
            <person name="Gutierrez R."/>
            <person name="Shalit T."/>
            <person name="Markus B."/>
            <person name="Yuan C."/>
            <person name="Nachum-Biala Y."/>
            <person name="Elad D."/>
            <person name="Harrus S."/>
        </authorList>
    </citation>
    <scope>NUCLEOTIDE SEQUENCE [LARGE SCALE GENOMIC DNA]</scope>
    <source>
        <strain evidence="16 17">Tel Aviv</strain>
    </source>
</reference>
<feature type="domain" description="Trimeric autotransporter adhesin YadA-like stalk" evidence="15">
    <location>
        <begin position="2883"/>
        <end position="2923"/>
    </location>
</feature>
<feature type="domain" description="Trimeric autotransporter adhesin YadA-like stalk" evidence="15">
    <location>
        <begin position="1904"/>
        <end position="1946"/>
    </location>
</feature>
<feature type="domain" description="Trimeric autotransporter adhesin YadA-like head" evidence="14">
    <location>
        <begin position="198"/>
        <end position="220"/>
    </location>
</feature>
<evidence type="ECO:0000259" key="14">
    <source>
        <dbReference type="Pfam" id="PF05658"/>
    </source>
</evidence>
<dbReference type="SUPFAM" id="SSF101967">
    <property type="entry name" value="Adhesin YadA, collagen-binding domain"/>
    <property type="match status" value="8"/>
</dbReference>
<evidence type="ECO:0000256" key="2">
    <source>
        <dbReference type="ARBA" id="ARBA00004442"/>
    </source>
</evidence>
<evidence type="ECO:0000256" key="1">
    <source>
        <dbReference type="ARBA" id="ARBA00004241"/>
    </source>
</evidence>
<feature type="domain" description="Trimeric autotransporter adhesin YadA-like stalk" evidence="15">
    <location>
        <begin position="3596"/>
        <end position="3636"/>
    </location>
</feature>
<evidence type="ECO:0000256" key="6">
    <source>
        <dbReference type="ARBA" id="ARBA00022692"/>
    </source>
</evidence>
<dbReference type="SUPFAM" id="SSF54523">
    <property type="entry name" value="Pili subunits"/>
    <property type="match status" value="1"/>
</dbReference>
<feature type="domain" description="Trimeric autotransporter adhesin YadA-like stalk" evidence="15">
    <location>
        <begin position="1133"/>
        <end position="1169"/>
    </location>
</feature>
<dbReference type="CDD" id="cd12820">
    <property type="entry name" value="LbR_YadA-like"/>
    <property type="match status" value="2"/>
</dbReference>
<protein>
    <submittedName>
        <fullName evidence="16">Surface protein/Bartonella adhesin</fullName>
    </submittedName>
</protein>
<keyword evidence="11" id="KW-0175">Coiled coil</keyword>
<evidence type="ECO:0000256" key="12">
    <source>
        <dbReference type="SAM" id="SignalP"/>
    </source>
</evidence>
<dbReference type="EMBL" id="CP031843">
    <property type="protein sequence ID" value="QEE08460.1"/>
    <property type="molecule type" value="Genomic_DNA"/>
</dbReference>
<feature type="domain" description="Trimeric autotransporter adhesin YadA-like C-terminal membrane anchor" evidence="13">
    <location>
        <begin position="4473"/>
        <end position="4529"/>
    </location>
</feature>